<dbReference type="Gene3D" id="3.40.50.150">
    <property type="entry name" value="Vaccinia Virus protein VP39"/>
    <property type="match status" value="1"/>
</dbReference>
<proteinExistence type="predicted"/>
<protein>
    <submittedName>
        <fullName evidence="6">23S rRNA (Cytosine(2499)-C(5))-methyltransferase</fullName>
    </submittedName>
</protein>
<dbReference type="EMBL" id="JBHSWB010000001">
    <property type="protein sequence ID" value="MFC6660414.1"/>
    <property type="molecule type" value="Genomic_DNA"/>
</dbReference>
<dbReference type="Pfam" id="PF17785">
    <property type="entry name" value="PUA_3"/>
    <property type="match status" value="1"/>
</dbReference>
<reference evidence="7" key="1">
    <citation type="journal article" date="2019" name="Int. J. Syst. Evol. Microbiol.">
        <title>The Global Catalogue of Microorganisms (GCM) 10K type strain sequencing project: providing services to taxonomists for standard genome sequencing and annotation.</title>
        <authorList>
            <consortium name="The Broad Institute Genomics Platform"/>
            <consortium name="The Broad Institute Genome Sequencing Center for Infectious Disease"/>
            <person name="Wu L."/>
            <person name="Ma J."/>
        </authorList>
    </citation>
    <scope>NUCLEOTIDE SEQUENCE [LARGE SCALE GENOMIC DNA]</scope>
    <source>
        <strain evidence="7">CCUG 63830</strain>
    </source>
</reference>
<name>A0ABW1ZHP7_9DEIO</name>
<gene>
    <name evidence="6" type="ORF">ACFP90_08605</name>
</gene>
<keyword evidence="3" id="KW-0949">S-adenosyl-L-methionine</keyword>
<organism evidence="6 7">
    <name type="scientific">Deinococcus multiflagellatus</name>
    <dbReference type="NCBI Taxonomy" id="1656887"/>
    <lineage>
        <taxon>Bacteria</taxon>
        <taxon>Thermotogati</taxon>
        <taxon>Deinococcota</taxon>
        <taxon>Deinococci</taxon>
        <taxon>Deinococcales</taxon>
        <taxon>Deinococcaceae</taxon>
        <taxon>Deinococcus</taxon>
    </lineage>
</organism>
<keyword evidence="2" id="KW-0808">Transferase</keyword>
<dbReference type="InterPro" id="IPR015947">
    <property type="entry name" value="PUA-like_sf"/>
</dbReference>
<dbReference type="InterPro" id="IPR041532">
    <property type="entry name" value="RlmI-like_PUA"/>
</dbReference>
<comment type="caution">
    <text evidence="6">The sequence shown here is derived from an EMBL/GenBank/DDBJ whole genome shotgun (WGS) entry which is preliminary data.</text>
</comment>
<dbReference type="PANTHER" id="PTHR43042">
    <property type="entry name" value="SAM-DEPENDENT METHYLTRANSFERASE"/>
    <property type="match status" value="1"/>
</dbReference>
<evidence type="ECO:0000313" key="7">
    <source>
        <dbReference type="Proteomes" id="UP001596317"/>
    </source>
</evidence>
<dbReference type="Pfam" id="PF10672">
    <property type="entry name" value="Methyltrans_SAM"/>
    <property type="match status" value="1"/>
</dbReference>
<dbReference type="PANTHER" id="PTHR43042:SF3">
    <property type="entry name" value="RIBOSOMAL RNA LARGE SUBUNIT METHYLTRANSFERASE YWBD-RELATED"/>
    <property type="match status" value="1"/>
</dbReference>
<dbReference type="Gene3D" id="2.30.130.10">
    <property type="entry name" value="PUA domain"/>
    <property type="match status" value="1"/>
</dbReference>
<evidence type="ECO:0000259" key="5">
    <source>
        <dbReference type="Pfam" id="PF17785"/>
    </source>
</evidence>
<evidence type="ECO:0000256" key="3">
    <source>
        <dbReference type="ARBA" id="ARBA00022691"/>
    </source>
</evidence>
<dbReference type="CDD" id="cd11572">
    <property type="entry name" value="RlmI_M_like"/>
    <property type="match status" value="1"/>
</dbReference>
<accession>A0ABW1ZHP7</accession>
<dbReference type="Gene3D" id="3.30.750.80">
    <property type="entry name" value="RNA methyltransferase domain (HRMD) like"/>
    <property type="match status" value="1"/>
</dbReference>
<dbReference type="InterPro" id="IPR029063">
    <property type="entry name" value="SAM-dependent_MTases_sf"/>
</dbReference>
<evidence type="ECO:0000256" key="1">
    <source>
        <dbReference type="ARBA" id="ARBA00022603"/>
    </source>
</evidence>
<dbReference type="NCBIfam" id="NF033380">
    <property type="entry name" value="Rlm_2499C5"/>
    <property type="match status" value="1"/>
</dbReference>
<keyword evidence="1" id="KW-0489">Methyltransferase</keyword>
<evidence type="ECO:0000313" key="6">
    <source>
        <dbReference type="EMBL" id="MFC6660414.1"/>
    </source>
</evidence>
<dbReference type="InterPro" id="IPR019614">
    <property type="entry name" value="SAM-dep_methyl-trfase"/>
</dbReference>
<feature type="domain" description="RlmI-like PUA" evidence="5">
    <location>
        <begin position="14"/>
        <end position="76"/>
    </location>
</feature>
<dbReference type="CDD" id="cd02440">
    <property type="entry name" value="AdoMet_MTases"/>
    <property type="match status" value="1"/>
</dbReference>
<dbReference type="SUPFAM" id="SSF53335">
    <property type="entry name" value="S-adenosyl-L-methionine-dependent methyltransferases"/>
    <property type="match status" value="1"/>
</dbReference>
<sequence length="401" mass="44112">MPDAAPASRPRLRLRVSPAAESHLRAGHPWVYESSLRGQNREGDPGELAVIYDRRDRFLAIGLYDPGSPLRVRVLHQGPPVTLDDGWWAAHLDAALARRAPLFGPETDGYRVINGESDGWPGLVVDRYAGVLVLKLYTAAWFAHLDRVLGLLQARFADFAVVLRLSRNIQAKAAAAGLRDGQVLAGEVPGGTVVFHETGLAFEAEVLQGQKTGFFLDQRENRRRVEGYARDRRVLNAFSFSGGFSLYAARGGAREVVSLDISAHALASAARNFALNPELRAPHETVQADVFDWLAQTRRTFDLVILDPPSLARREQERAGAIRAYSKLAADGLRRLAPGGLLISASCSAHVSAEEFWDAVRGAARRSGRTWRELHTTQHAPDHHAGFPEAQYLKAIFLQLD</sequence>
<feature type="domain" description="S-adenosylmethionine-dependent methyltransferase" evidence="4">
    <location>
        <begin position="124"/>
        <end position="344"/>
    </location>
</feature>
<dbReference type="SUPFAM" id="SSF88697">
    <property type="entry name" value="PUA domain-like"/>
    <property type="match status" value="1"/>
</dbReference>
<dbReference type="InterPro" id="IPR036974">
    <property type="entry name" value="PUA_sf"/>
</dbReference>
<dbReference type="Proteomes" id="UP001596317">
    <property type="component" value="Unassembled WGS sequence"/>
</dbReference>
<dbReference type="CDD" id="cd21153">
    <property type="entry name" value="PUA_RlmI"/>
    <property type="match status" value="1"/>
</dbReference>
<evidence type="ECO:0000256" key="2">
    <source>
        <dbReference type="ARBA" id="ARBA00022679"/>
    </source>
</evidence>
<keyword evidence="7" id="KW-1185">Reference proteome</keyword>
<evidence type="ECO:0000259" key="4">
    <source>
        <dbReference type="Pfam" id="PF10672"/>
    </source>
</evidence>
<dbReference type="RefSeq" id="WP_224606307.1">
    <property type="nucleotide sequence ID" value="NZ_JAIQXV010000004.1"/>
</dbReference>